<dbReference type="Gene3D" id="1.10.10.10">
    <property type="entry name" value="Winged helix-like DNA-binding domain superfamily/Winged helix DNA-binding domain"/>
    <property type="match status" value="1"/>
</dbReference>
<dbReference type="RefSeq" id="WP_261696481.1">
    <property type="nucleotide sequence ID" value="NZ_CP104694.1"/>
</dbReference>
<dbReference type="Pfam" id="PF07638">
    <property type="entry name" value="Sigma70_ECF"/>
    <property type="match status" value="1"/>
</dbReference>
<feature type="domain" description="RNA polymerase sigma-70 ECF-like HTH" evidence="5">
    <location>
        <begin position="2"/>
        <end position="178"/>
    </location>
</feature>
<sequence>MLLSRWREGDEAAAHRLMDELYPALKDIAVRAVRRCGNAGVLQPTELVNEAYLRLADNPANCENRAHFLAFVSRMTRNVLIDLMRERGAAKRGGGLEMITLRTDGDEQFAGPESTIDWLVLEETLQLLEKRDPMAARIVEMRYFGGMENAEVADVLGVSVPTVVRHWRFARAWLHSHL</sequence>
<dbReference type="Proteomes" id="UP001064632">
    <property type="component" value="Chromosome"/>
</dbReference>
<dbReference type="InterPro" id="IPR013324">
    <property type="entry name" value="RNA_pol_sigma_r3/r4-like"/>
</dbReference>
<dbReference type="Gene3D" id="1.10.1740.10">
    <property type="match status" value="1"/>
</dbReference>
<dbReference type="InterPro" id="IPR013325">
    <property type="entry name" value="RNA_pol_sigma_r2"/>
</dbReference>
<protein>
    <submittedName>
        <fullName evidence="6">ECF-type sigma factor</fullName>
    </submittedName>
</protein>
<keyword evidence="7" id="KW-1185">Reference proteome</keyword>
<keyword evidence="3" id="KW-0731">Sigma factor</keyword>
<evidence type="ECO:0000313" key="7">
    <source>
        <dbReference type="Proteomes" id="UP001064632"/>
    </source>
</evidence>
<gene>
    <name evidence="6" type="ORF">N4264_07750</name>
</gene>
<comment type="similarity">
    <text evidence="1">Belongs to the sigma-70 factor family. ECF subfamily.</text>
</comment>
<dbReference type="SUPFAM" id="SSF88946">
    <property type="entry name" value="Sigma2 domain of RNA polymerase sigma factors"/>
    <property type="match status" value="1"/>
</dbReference>
<dbReference type="InterPro" id="IPR011517">
    <property type="entry name" value="RNA_pol_sigma70_ECF-like"/>
</dbReference>
<evidence type="ECO:0000256" key="3">
    <source>
        <dbReference type="ARBA" id="ARBA00023082"/>
    </source>
</evidence>
<dbReference type="InterPro" id="IPR039425">
    <property type="entry name" value="RNA_pol_sigma-70-like"/>
</dbReference>
<evidence type="ECO:0000259" key="5">
    <source>
        <dbReference type="Pfam" id="PF07638"/>
    </source>
</evidence>
<name>A0ABY6BIE2_9GAMM</name>
<dbReference type="NCBIfam" id="TIGR02999">
    <property type="entry name" value="Sig-70_X6"/>
    <property type="match status" value="1"/>
</dbReference>
<dbReference type="NCBIfam" id="TIGR02937">
    <property type="entry name" value="sigma70-ECF"/>
    <property type="match status" value="1"/>
</dbReference>
<dbReference type="InterPro" id="IPR053812">
    <property type="entry name" value="HTH_Sigma70_ECF-like"/>
</dbReference>
<dbReference type="InterPro" id="IPR036388">
    <property type="entry name" value="WH-like_DNA-bd_sf"/>
</dbReference>
<dbReference type="InterPro" id="IPR014284">
    <property type="entry name" value="RNA_pol_sigma-70_dom"/>
</dbReference>
<proteinExistence type="inferred from homology"/>
<evidence type="ECO:0000256" key="2">
    <source>
        <dbReference type="ARBA" id="ARBA00023015"/>
    </source>
</evidence>
<evidence type="ECO:0000313" key="6">
    <source>
        <dbReference type="EMBL" id="UXI69527.1"/>
    </source>
</evidence>
<keyword evidence="2" id="KW-0805">Transcription regulation</keyword>
<evidence type="ECO:0000256" key="1">
    <source>
        <dbReference type="ARBA" id="ARBA00010641"/>
    </source>
</evidence>
<dbReference type="EMBL" id="CP104694">
    <property type="protein sequence ID" value="UXI69527.1"/>
    <property type="molecule type" value="Genomic_DNA"/>
</dbReference>
<dbReference type="PANTHER" id="PTHR43133:SF39">
    <property type="entry name" value="SIMILAR TO RNA POLYMERASE SIGMA-E FACTOR"/>
    <property type="match status" value="1"/>
</dbReference>
<reference evidence="6" key="1">
    <citation type="submission" date="2022-09" db="EMBL/GenBank/DDBJ databases">
        <title>Tahibacter sp. nov., isolated from a fresh water.</title>
        <authorList>
            <person name="Baek J.H."/>
            <person name="Lee J.K."/>
            <person name="Kim J.M."/>
            <person name="Jeon C.O."/>
        </authorList>
    </citation>
    <scope>NUCLEOTIDE SEQUENCE</scope>
    <source>
        <strain evidence="6">W38</strain>
    </source>
</reference>
<dbReference type="SUPFAM" id="SSF88659">
    <property type="entry name" value="Sigma3 and sigma4 domains of RNA polymerase sigma factors"/>
    <property type="match status" value="1"/>
</dbReference>
<evidence type="ECO:0000256" key="4">
    <source>
        <dbReference type="ARBA" id="ARBA00023163"/>
    </source>
</evidence>
<organism evidence="6 7">
    <name type="scientific">Tahibacter amnicola</name>
    <dbReference type="NCBI Taxonomy" id="2976241"/>
    <lineage>
        <taxon>Bacteria</taxon>
        <taxon>Pseudomonadati</taxon>
        <taxon>Pseudomonadota</taxon>
        <taxon>Gammaproteobacteria</taxon>
        <taxon>Lysobacterales</taxon>
        <taxon>Rhodanobacteraceae</taxon>
        <taxon>Tahibacter</taxon>
    </lineage>
</organism>
<accession>A0ABY6BIE2</accession>
<dbReference type="PANTHER" id="PTHR43133">
    <property type="entry name" value="RNA POLYMERASE ECF-TYPE SIGMA FACTO"/>
    <property type="match status" value="1"/>
</dbReference>
<keyword evidence="4" id="KW-0804">Transcription</keyword>